<dbReference type="InterPro" id="IPR007733">
    <property type="entry name" value="Agouti"/>
</dbReference>
<dbReference type="InterPro" id="IPR027300">
    <property type="entry name" value="Agouti_dom"/>
</dbReference>
<sequence length="133" mass="14790">MKLTVLMFGFLHVSFVSAGLFSLNDLQPAGSSLSRGSRAQVPDTKGRKRPLFARRGQYERQRVQVPKERPKKVPLNDLAPPPDSVLKPTTQKCSQLTQSCMPQSGCCDAGATCHCRFFNAICFCRRMSSRPKT</sequence>
<evidence type="ECO:0000256" key="7">
    <source>
        <dbReference type="SAM" id="MobiDB-lite"/>
    </source>
</evidence>
<evidence type="ECO:0000259" key="9">
    <source>
        <dbReference type="PROSITE" id="PS51150"/>
    </source>
</evidence>
<dbReference type="SUPFAM" id="SSF57055">
    <property type="entry name" value="Agouti-related protein"/>
    <property type="match status" value="1"/>
</dbReference>
<keyword evidence="3 8" id="KW-0732">Signal</keyword>
<proteinExistence type="predicted"/>
<feature type="compositionally biased region" description="Basic and acidic residues" evidence="7">
    <location>
        <begin position="56"/>
        <end position="68"/>
    </location>
</feature>
<keyword evidence="4" id="KW-0960">Knottin</keyword>
<dbReference type="AlphaFoldDB" id="A0A3Q3NQA7"/>
<comment type="subcellular location">
    <subcellularLocation>
        <location evidence="1">Secreted</location>
    </subcellularLocation>
</comment>
<protein>
    <recommendedName>
        <fullName evidence="9">Agouti domain-containing protein</fullName>
    </recommendedName>
</protein>
<feature type="region of interest" description="Disordered" evidence="7">
    <location>
        <begin position="29"/>
        <end position="86"/>
    </location>
</feature>
<name>A0A3Q3NQA7_9LABR</name>
<feature type="disulfide bond" evidence="6">
    <location>
        <begin position="115"/>
        <end position="122"/>
    </location>
</feature>
<dbReference type="GO" id="GO:0005615">
    <property type="term" value="C:extracellular space"/>
    <property type="evidence" value="ECO:0007669"/>
    <property type="project" value="TreeGrafter"/>
</dbReference>
<feature type="chain" id="PRO_5018536655" description="Agouti domain-containing protein" evidence="8">
    <location>
        <begin position="19"/>
        <end position="133"/>
    </location>
</feature>
<feature type="disulfide bond" evidence="6">
    <location>
        <begin position="106"/>
        <end position="124"/>
    </location>
</feature>
<reference evidence="10" key="1">
    <citation type="submission" date="2025-08" db="UniProtKB">
        <authorList>
            <consortium name="Ensembl"/>
        </authorList>
    </citation>
    <scope>IDENTIFICATION</scope>
</reference>
<comment type="caution">
    <text evidence="6">Lacks conserved residue(s) required for the propagation of feature annotation.</text>
</comment>
<evidence type="ECO:0000256" key="3">
    <source>
        <dbReference type="ARBA" id="ARBA00022729"/>
    </source>
</evidence>
<evidence type="ECO:0000256" key="5">
    <source>
        <dbReference type="ARBA" id="ARBA00023157"/>
    </source>
</evidence>
<dbReference type="Ensembl" id="ENSLBET00000039382.1">
    <property type="protein sequence ID" value="ENSLBEP00000037820.1"/>
    <property type="gene ID" value="ENSLBEG00000028226.1"/>
</dbReference>
<dbReference type="SMART" id="SM00792">
    <property type="entry name" value="Agouti"/>
    <property type="match status" value="1"/>
</dbReference>
<dbReference type="GeneTree" id="ENSGT00520000062345"/>
<feature type="signal peptide" evidence="8">
    <location>
        <begin position="1"/>
        <end position="18"/>
    </location>
</feature>
<evidence type="ECO:0000256" key="2">
    <source>
        <dbReference type="ARBA" id="ARBA00022525"/>
    </source>
</evidence>
<keyword evidence="5 6" id="KW-1015">Disulfide bond</keyword>
<dbReference type="Gene3D" id="4.10.760.10">
    <property type="entry name" value="Agouti domain"/>
    <property type="match status" value="1"/>
</dbReference>
<dbReference type="PANTHER" id="PTHR16551">
    <property type="entry name" value="AGOUTI RELATED"/>
    <property type="match status" value="1"/>
</dbReference>
<evidence type="ECO:0000313" key="11">
    <source>
        <dbReference type="Proteomes" id="UP000261660"/>
    </source>
</evidence>
<evidence type="ECO:0000256" key="4">
    <source>
        <dbReference type="ARBA" id="ARBA00022854"/>
    </source>
</evidence>
<reference evidence="10" key="2">
    <citation type="submission" date="2025-09" db="UniProtKB">
        <authorList>
            <consortium name="Ensembl"/>
        </authorList>
    </citation>
    <scope>IDENTIFICATION</scope>
</reference>
<accession>A0A3Q3NQA7</accession>
<dbReference type="InParanoid" id="A0A3Q3NQA7"/>
<evidence type="ECO:0000313" key="10">
    <source>
        <dbReference type="Ensembl" id="ENSLBEP00000037820.1"/>
    </source>
</evidence>
<dbReference type="Proteomes" id="UP000261660">
    <property type="component" value="Unplaced"/>
</dbReference>
<dbReference type="GO" id="GO:0031779">
    <property type="term" value="F:melanocortin receptor binding"/>
    <property type="evidence" value="ECO:0007669"/>
    <property type="project" value="TreeGrafter"/>
</dbReference>
<feature type="domain" description="Agouti" evidence="9">
    <location>
        <begin position="93"/>
        <end position="133"/>
    </location>
</feature>
<keyword evidence="11" id="KW-1185">Reference proteome</keyword>
<dbReference type="GO" id="GO:0009755">
    <property type="term" value="P:hormone-mediated signaling pathway"/>
    <property type="evidence" value="ECO:0007669"/>
    <property type="project" value="InterPro"/>
</dbReference>
<dbReference type="GO" id="GO:0005184">
    <property type="term" value="F:neuropeptide hormone activity"/>
    <property type="evidence" value="ECO:0007669"/>
    <property type="project" value="TreeGrafter"/>
</dbReference>
<dbReference type="Pfam" id="PF05039">
    <property type="entry name" value="Agouti"/>
    <property type="match status" value="1"/>
</dbReference>
<dbReference type="PROSITE" id="PS51150">
    <property type="entry name" value="AGOUTI_2"/>
    <property type="match status" value="1"/>
</dbReference>
<evidence type="ECO:0000256" key="8">
    <source>
        <dbReference type="SAM" id="SignalP"/>
    </source>
</evidence>
<keyword evidence="2" id="KW-0964">Secreted</keyword>
<dbReference type="InterPro" id="IPR036836">
    <property type="entry name" value="Agouti_dom_sf"/>
</dbReference>
<evidence type="ECO:0000256" key="1">
    <source>
        <dbReference type="ARBA" id="ARBA00004613"/>
    </source>
</evidence>
<organism evidence="10 11">
    <name type="scientific">Labrus bergylta</name>
    <name type="common">ballan wrasse</name>
    <dbReference type="NCBI Taxonomy" id="56723"/>
    <lineage>
        <taxon>Eukaryota</taxon>
        <taxon>Metazoa</taxon>
        <taxon>Chordata</taxon>
        <taxon>Craniata</taxon>
        <taxon>Vertebrata</taxon>
        <taxon>Euteleostomi</taxon>
        <taxon>Actinopterygii</taxon>
        <taxon>Neopterygii</taxon>
        <taxon>Teleostei</taxon>
        <taxon>Neoteleostei</taxon>
        <taxon>Acanthomorphata</taxon>
        <taxon>Eupercaria</taxon>
        <taxon>Labriformes</taxon>
        <taxon>Labridae</taxon>
        <taxon>Labrus</taxon>
    </lineage>
</organism>
<evidence type="ECO:0000256" key="6">
    <source>
        <dbReference type="PROSITE-ProRule" id="PRU00494"/>
    </source>
</evidence>